<dbReference type="AlphaFoldDB" id="A0A0F6SQL4"/>
<dbReference type="EMBL" id="CP011309">
    <property type="protein sequence ID" value="AKF26414.1"/>
    <property type="molecule type" value="Genomic_DNA"/>
</dbReference>
<keyword evidence="2" id="KW-1185">Reference proteome</keyword>
<evidence type="ECO:0000313" key="2">
    <source>
        <dbReference type="Proteomes" id="UP000034037"/>
    </source>
</evidence>
<dbReference type="PATRIC" id="fig|92706.3.peg.420"/>
<sequence length="605" mass="68177">MFLISIPKPHAEAGPCNVESREALNRVLHEYKALVQLSKFKDEVFISEDGKSPSFFVLKKERDTDPVSFLGSNWCVTAGVCDSAALVKSLTHRAGRLYYNEPVWGSYAAVFAEQSESRVSAWNTIPGTETVYYGQNQKAVFISNRPLLVSLALSDGVRDAVQLSKDFLAEYLLYGYSVTDRTPYIGVNILSSNKRLEVRHGILKILDFPLGLEISLPEQMSVQDKAARLALAMRNALDRCSAHLNDRSLQIRVSGGKDSRAILGLARNLDNSVYAVTFGQSQDLEVKMSNYLTKLSEFDLEVKTAPKNLGDGLRNQVEISLSTSDGIPLSEPHGSIYLGSNSKEFGDGIMLGQWPLMKGGAATRFSYTMDKVEEIILGQGAPIVDSRERQQFDQFFQNWIKDKNVSDNSELLYLFSRDFRSARWMLALTTQYDRDATVVYPLADAEVAAVSDALLMKEKVSQQVYFLAINEIWPESLSSPCVGSAWPFEAKKMQKGYRENDYEARHLSPLEFFERQEQDYAVAVPVAKTTEFLRATGTEMAQAIISSPLKNVFQGVLTKDFWEMLVEWSTGKHSIHLETSMRITIQWIWRVFVADVWFQRNWLLG</sequence>
<organism evidence="1 2">
    <name type="scientific">[Brevibacterium] flavum</name>
    <dbReference type="NCBI Taxonomy" id="92706"/>
    <lineage>
        <taxon>Bacteria</taxon>
        <taxon>Bacillati</taxon>
        <taxon>Actinomycetota</taxon>
        <taxon>Actinomycetes</taxon>
        <taxon>Mycobacteriales</taxon>
        <taxon>Corynebacteriaceae</taxon>
        <taxon>Corynebacterium</taxon>
    </lineage>
</organism>
<protein>
    <recommendedName>
        <fullName evidence="3">Asparagine synthetase domain-containing protein</fullName>
    </recommendedName>
</protein>
<reference evidence="1 2" key="1">
    <citation type="submission" date="2015-04" db="EMBL/GenBank/DDBJ databases">
        <title>Complete Genome Sequence of Brevibacterium flavum ATCC 15168.</title>
        <authorList>
            <person name="Ahn J."/>
            <person name="Park G."/>
            <person name="Jeon W."/>
            <person name="Jang Y."/>
            <person name="Jang M."/>
            <person name="Lee H."/>
            <person name="Lee H."/>
        </authorList>
    </citation>
    <scope>NUCLEOTIDE SEQUENCE [LARGE SCALE GENOMIC DNA]</scope>
    <source>
        <strain evidence="1 2">ATCC 15168</strain>
    </source>
</reference>
<dbReference type="Proteomes" id="UP000034037">
    <property type="component" value="Chromosome"/>
</dbReference>
<accession>A0A0F6SQL4</accession>
<proteinExistence type="predicted"/>
<name>A0A0F6SQL4_9CORY</name>
<dbReference type="HOGENOM" id="CLU_451059_0_0_11"/>
<evidence type="ECO:0008006" key="3">
    <source>
        <dbReference type="Google" id="ProtNLM"/>
    </source>
</evidence>
<dbReference type="SUPFAM" id="SSF52402">
    <property type="entry name" value="Adenine nucleotide alpha hydrolases-like"/>
    <property type="match status" value="1"/>
</dbReference>
<dbReference type="RefSeq" id="WP_003863207.1">
    <property type="nucleotide sequence ID" value="NZ_CP011309.1"/>
</dbReference>
<evidence type="ECO:0000313" key="1">
    <source>
        <dbReference type="EMBL" id="AKF26414.1"/>
    </source>
</evidence>
<gene>
    <name evidence="1" type="ORF">YH66_02020</name>
</gene>